<evidence type="ECO:0000256" key="1">
    <source>
        <dbReference type="SAM" id="SignalP"/>
    </source>
</evidence>
<dbReference type="OrthoDB" id="9978619at2759"/>
<evidence type="ECO:0000313" key="4">
    <source>
        <dbReference type="Proteomes" id="UP000663832"/>
    </source>
</evidence>
<evidence type="ECO:0000313" key="2">
    <source>
        <dbReference type="EMBL" id="CAF0718897.1"/>
    </source>
</evidence>
<evidence type="ECO:0000313" key="5">
    <source>
        <dbReference type="Proteomes" id="UP000663877"/>
    </source>
</evidence>
<gene>
    <name evidence="2" type="ORF">BJG266_LOCUS25</name>
    <name evidence="3" type="ORF">QVE165_LOCUS8879</name>
</gene>
<protein>
    <submittedName>
        <fullName evidence="2">Uncharacterized protein</fullName>
    </submittedName>
</protein>
<keyword evidence="4" id="KW-1185">Reference proteome</keyword>
<accession>A0A813MEI9</accession>
<dbReference type="Proteomes" id="UP000663832">
    <property type="component" value="Unassembled WGS sequence"/>
</dbReference>
<dbReference type="EMBL" id="CAJNOI010000001">
    <property type="protein sequence ID" value="CAF0718897.1"/>
    <property type="molecule type" value="Genomic_DNA"/>
</dbReference>
<dbReference type="Proteomes" id="UP000663877">
    <property type="component" value="Unassembled WGS sequence"/>
</dbReference>
<name>A0A813MEI9_9BILA</name>
<keyword evidence="1" id="KW-0732">Signal</keyword>
<dbReference type="EMBL" id="CAJNOM010000040">
    <property type="protein sequence ID" value="CAF0889743.1"/>
    <property type="molecule type" value="Genomic_DNA"/>
</dbReference>
<proteinExistence type="predicted"/>
<reference evidence="2" key="1">
    <citation type="submission" date="2021-02" db="EMBL/GenBank/DDBJ databases">
        <authorList>
            <person name="Nowell W R."/>
        </authorList>
    </citation>
    <scope>NUCLEOTIDE SEQUENCE</scope>
</reference>
<comment type="caution">
    <text evidence="2">The sequence shown here is derived from an EMBL/GenBank/DDBJ whole genome shotgun (WGS) entry which is preliminary data.</text>
</comment>
<dbReference type="AlphaFoldDB" id="A0A813MEI9"/>
<evidence type="ECO:0000313" key="3">
    <source>
        <dbReference type="EMBL" id="CAF0889743.1"/>
    </source>
</evidence>
<sequence length="399" mass="46776">MYLLISFTFLILQFIIHSQGKLDPCPVPWRLPCPLPPWPRTYNMQLSTQNYFGSSEDFYDNETVSFAALHGVIGIDWANHYSLPMHREDTLAQQAAIIKAVNPKTRVFVYRQAELALNIFDTNAIVMYNSSKTNWFVLFPNGTIYNDSTTVFHYRMDQFCWDHRNPDVQDYFVNSYIASAFNQSAVDGIFYDDDTGIWAERSNYPNYTEEYRLVVDAATQVSLNRAWELGLRYNKHAWQAWLSPNVPTSQDTTAVCVEKMKTAISMKDVPVTFPAMYNGACSTPWEQCKDLKQQLAAFLIARGDYWLFFTPSTWWKEGFETNYGIPLEDAYEPFPNFFVREWSNCTVYLDCNNFNSDIIFHSRAMSAHRKKLSHHNSILMKYFVHFYHLLCRFCRMFYF</sequence>
<feature type="signal peptide" evidence="1">
    <location>
        <begin position="1"/>
        <end position="20"/>
    </location>
</feature>
<feature type="chain" id="PRO_5035596893" evidence="1">
    <location>
        <begin position="21"/>
        <end position="399"/>
    </location>
</feature>
<organism evidence="2 5">
    <name type="scientific">Adineta steineri</name>
    <dbReference type="NCBI Taxonomy" id="433720"/>
    <lineage>
        <taxon>Eukaryota</taxon>
        <taxon>Metazoa</taxon>
        <taxon>Spiralia</taxon>
        <taxon>Gnathifera</taxon>
        <taxon>Rotifera</taxon>
        <taxon>Eurotatoria</taxon>
        <taxon>Bdelloidea</taxon>
        <taxon>Adinetida</taxon>
        <taxon>Adinetidae</taxon>
        <taxon>Adineta</taxon>
    </lineage>
</organism>